<gene>
    <name evidence="1" type="ORF">ONE63_000103</name>
</gene>
<proteinExistence type="predicted"/>
<dbReference type="AlphaFoldDB" id="A0AAV7Y0G1"/>
<organism evidence="1 2">
    <name type="scientific">Megalurothrips usitatus</name>
    <name type="common">bean blossom thrips</name>
    <dbReference type="NCBI Taxonomy" id="439358"/>
    <lineage>
        <taxon>Eukaryota</taxon>
        <taxon>Metazoa</taxon>
        <taxon>Ecdysozoa</taxon>
        <taxon>Arthropoda</taxon>
        <taxon>Hexapoda</taxon>
        <taxon>Insecta</taxon>
        <taxon>Pterygota</taxon>
        <taxon>Neoptera</taxon>
        <taxon>Paraneoptera</taxon>
        <taxon>Thysanoptera</taxon>
        <taxon>Terebrantia</taxon>
        <taxon>Thripoidea</taxon>
        <taxon>Thripidae</taxon>
        <taxon>Megalurothrips</taxon>
    </lineage>
</organism>
<name>A0AAV7Y0G1_9NEOP</name>
<dbReference type="EMBL" id="JAPTSV010000001">
    <property type="protein sequence ID" value="KAJ1531423.1"/>
    <property type="molecule type" value="Genomic_DNA"/>
</dbReference>
<sequence length="193" mass="20634">MTPASLQKDSDALSADIRQQWVAALLKLRTTFDDVAAAEVKTAAPSAVEPLTKALKDLDKTRETQRAELHAFGRGVASQVGKLGSKFARLMKELQKAAAPAKVGDRDTVNLQAEKAALLSKLETQFNGLLNKMRQAVRQSFGAKVPKIKAKLLNALVDEQAKLLSLLTVDQFSAVQKFALSAGTALLHAAASA</sequence>
<accession>A0AAV7Y0G1</accession>
<reference evidence="1" key="1">
    <citation type="submission" date="2022-12" db="EMBL/GenBank/DDBJ databases">
        <title>Chromosome-level genome assembly of the bean flower thrips Megalurothrips usitatus.</title>
        <authorList>
            <person name="Ma L."/>
            <person name="Liu Q."/>
            <person name="Li H."/>
            <person name="Cai W."/>
        </authorList>
    </citation>
    <scope>NUCLEOTIDE SEQUENCE</scope>
    <source>
        <strain evidence="1">Cailab_2022a</strain>
    </source>
</reference>
<evidence type="ECO:0000313" key="2">
    <source>
        <dbReference type="Proteomes" id="UP001075354"/>
    </source>
</evidence>
<protein>
    <submittedName>
        <fullName evidence="1">Uncharacterized protein</fullName>
    </submittedName>
</protein>
<evidence type="ECO:0000313" key="1">
    <source>
        <dbReference type="EMBL" id="KAJ1531423.1"/>
    </source>
</evidence>
<comment type="caution">
    <text evidence="1">The sequence shown here is derived from an EMBL/GenBank/DDBJ whole genome shotgun (WGS) entry which is preliminary data.</text>
</comment>
<dbReference type="Proteomes" id="UP001075354">
    <property type="component" value="Chromosome 1"/>
</dbReference>
<keyword evidence="2" id="KW-1185">Reference proteome</keyword>